<dbReference type="Proteomes" id="UP000736787">
    <property type="component" value="Unassembled WGS sequence"/>
</dbReference>
<name>A0A329RIE1_9STRA</name>
<sequence>MELRRQQFEQQVQSQVKQHEDRMVLEREMQDRRMQKEQARALDQGQAEERMQRARQEAEERNRQLVYDCVKVLSEPFAKHK</sequence>
<evidence type="ECO:0000313" key="2">
    <source>
        <dbReference type="EMBL" id="KAG2842615.1"/>
    </source>
</evidence>
<dbReference type="EMBL" id="RCMI01000923">
    <property type="protein sequence ID" value="KAG2894258.1"/>
    <property type="molecule type" value="Genomic_DNA"/>
</dbReference>
<keyword evidence="8" id="KW-1185">Reference proteome</keyword>
<dbReference type="EMBL" id="RCMK01000928">
    <property type="protein sequence ID" value="KAG2907481.1"/>
    <property type="molecule type" value="Genomic_DNA"/>
</dbReference>
<dbReference type="Proteomes" id="UP000697107">
    <property type="component" value="Unassembled WGS sequence"/>
</dbReference>
<evidence type="ECO:0000256" key="1">
    <source>
        <dbReference type="SAM" id="MobiDB-lite"/>
    </source>
</evidence>
<reference evidence="7 8" key="1">
    <citation type="submission" date="2018-01" db="EMBL/GenBank/DDBJ databases">
        <title>Draft genome of the strawberry crown rot pathogen Phytophthora cactorum.</title>
        <authorList>
            <person name="Armitage A.D."/>
            <person name="Lysoe E."/>
            <person name="Nellist C.F."/>
            <person name="Harrison R.J."/>
            <person name="Brurberg M.B."/>
        </authorList>
    </citation>
    <scope>NUCLEOTIDE SEQUENCE [LARGE SCALE GENOMIC DNA]</scope>
    <source>
        <strain evidence="7 8">10300</strain>
    </source>
</reference>
<dbReference type="VEuPathDB" id="FungiDB:PC110_g20128"/>
<accession>A0A329RIE1</accession>
<proteinExistence type="predicted"/>
<feature type="compositionally biased region" description="Basic and acidic residues" evidence="1">
    <location>
        <begin position="47"/>
        <end position="58"/>
    </location>
</feature>
<evidence type="ECO:0000313" key="5">
    <source>
        <dbReference type="EMBL" id="KAG2966795.1"/>
    </source>
</evidence>
<dbReference type="Proteomes" id="UP000735874">
    <property type="component" value="Unassembled WGS sequence"/>
</dbReference>
<dbReference type="AlphaFoldDB" id="A0A329RIE1"/>
<reference evidence="2" key="2">
    <citation type="submission" date="2018-10" db="EMBL/GenBank/DDBJ databases">
        <title>Effector identification in a new, highly contiguous assembly of the strawberry crown rot pathogen Phytophthora cactorum.</title>
        <authorList>
            <person name="Armitage A.D."/>
            <person name="Nellist C.F."/>
            <person name="Bates H."/>
            <person name="Vickerstaff R.J."/>
            <person name="Harrison R.J."/>
        </authorList>
    </citation>
    <scope>NUCLEOTIDE SEQUENCE</scope>
    <source>
        <strain evidence="2">15-7</strain>
        <strain evidence="3">4032</strain>
        <strain evidence="4">4040</strain>
        <strain evidence="5">P415</strain>
        <strain evidence="6">P421</strain>
    </source>
</reference>
<protein>
    <submittedName>
        <fullName evidence="7">Uncharacterized protein</fullName>
    </submittedName>
</protein>
<dbReference type="Proteomes" id="UP000251314">
    <property type="component" value="Unassembled WGS sequence"/>
</dbReference>
<gene>
    <name evidence="7" type="ORF">PC110_g20128</name>
    <name evidence="2" type="ORF">PC113_g18776</name>
    <name evidence="3" type="ORF">PC115_g18210</name>
    <name evidence="4" type="ORF">PC117_g20215</name>
    <name evidence="5" type="ORF">PC118_g18958</name>
    <name evidence="6" type="ORF">PC129_g18821</name>
</gene>
<organism evidence="7 8">
    <name type="scientific">Phytophthora cactorum</name>
    <dbReference type="NCBI Taxonomy" id="29920"/>
    <lineage>
        <taxon>Eukaryota</taxon>
        <taxon>Sar</taxon>
        <taxon>Stramenopiles</taxon>
        <taxon>Oomycota</taxon>
        <taxon>Peronosporomycetes</taxon>
        <taxon>Peronosporales</taxon>
        <taxon>Peronosporaceae</taxon>
        <taxon>Phytophthora</taxon>
    </lineage>
</organism>
<evidence type="ECO:0000313" key="7">
    <source>
        <dbReference type="EMBL" id="RAW23436.1"/>
    </source>
</evidence>
<dbReference type="Proteomes" id="UP000760860">
    <property type="component" value="Unassembled WGS sequence"/>
</dbReference>
<evidence type="ECO:0000313" key="8">
    <source>
        <dbReference type="Proteomes" id="UP000251314"/>
    </source>
</evidence>
<dbReference type="EMBL" id="RCML01000982">
    <property type="protein sequence ID" value="KAG2966795.1"/>
    <property type="molecule type" value="Genomic_DNA"/>
</dbReference>
<evidence type="ECO:0000313" key="3">
    <source>
        <dbReference type="EMBL" id="KAG2894258.1"/>
    </source>
</evidence>
<dbReference type="EMBL" id="RCMG01000909">
    <property type="protein sequence ID" value="KAG2842615.1"/>
    <property type="molecule type" value="Genomic_DNA"/>
</dbReference>
<evidence type="ECO:0000313" key="4">
    <source>
        <dbReference type="EMBL" id="KAG2907481.1"/>
    </source>
</evidence>
<dbReference type="Proteomes" id="UP000774804">
    <property type="component" value="Unassembled WGS sequence"/>
</dbReference>
<comment type="caution">
    <text evidence="7">The sequence shown here is derived from an EMBL/GenBank/DDBJ whole genome shotgun (WGS) entry which is preliminary data.</text>
</comment>
<evidence type="ECO:0000313" key="6">
    <source>
        <dbReference type="EMBL" id="KAG3210180.1"/>
    </source>
</evidence>
<feature type="compositionally biased region" description="Basic and acidic residues" evidence="1">
    <location>
        <begin position="17"/>
        <end position="40"/>
    </location>
</feature>
<dbReference type="EMBL" id="RCMV01001134">
    <property type="protein sequence ID" value="KAG3210180.1"/>
    <property type="molecule type" value="Genomic_DNA"/>
</dbReference>
<dbReference type="EMBL" id="MJFZ01001060">
    <property type="protein sequence ID" value="RAW23436.1"/>
    <property type="molecule type" value="Genomic_DNA"/>
</dbReference>
<feature type="region of interest" description="Disordered" evidence="1">
    <location>
        <begin position="1"/>
        <end position="58"/>
    </location>
</feature>